<proteinExistence type="predicted"/>
<gene>
    <name evidence="1" type="ORF">CTRI78_v010815</name>
</gene>
<evidence type="ECO:0000313" key="2">
    <source>
        <dbReference type="Proteomes" id="UP000295703"/>
    </source>
</evidence>
<comment type="caution">
    <text evidence="1">The sequence shown here is derived from an EMBL/GenBank/DDBJ whole genome shotgun (WGS) entry which is preliminary data.</text>
</comment>
<dbReference type="EMBL" id="RYZW01000194">
    <property type="protein sequence ID" value="TDZ38585.1"/>
    <property type="molecule type" value="Genomic_DNA"/>
</dbReference>
<dbReference type="AlphaFoldDB" id="A0A4R8QRU6"/>
<sequence>MCHILETYSKCSQCQQSTPLRQRIRPCQHRHAHGIEGAACAGDSSKTVCTEHVHQCRECWRRALESPEYAYYANASRLAEPEEQRDRGQFQPIIDFLDEQEQSLIDNISRIFYVRHANEPRQRRGIVATVGQKISSLWR</sequence>
<reference evidence="1 2" key="1">
    <citation type="submission" date="2018-12" db="EMBL/GenBank/DDBJ databases">
        <title>Genome sequence and assembly of Colletotrichum trifolii.</title>
        <authorList>
            <person name="Gan P."/>
            <person name="Shirasu K."/>
        </authorList>
    </citation>
    <scope>NUCLEOTIDE SEQUENCE [LARGE SCALE GENOMIC DNA]</scope>
    <source>
        <strain evidence="1 2">543-2</strain>
    </source>
</reference>
<protein>
    <submittedName>
        <fullName evidence="1">Uncharacterized protein</fullName>
    </submittedName>
</protein>
<accession>A0A4R8QRU6</accession>
<organism evidence="1 2">
    <name type="scientific">Colletotrichum trifolii</name>
    <dbReference type="NCBI Taxonomy" id="5466"/>
    <lineage>
        <taxon>Eukaryota</taxon>
        <taxon>Fungi</taxon>
        <taxon>Dikarya</taxon>
        <taxon>Ascomycota</taxon>
        <taxon>Pezizomycotina</taxon>
        <taxon>Sordariomycetes</taxon>
        <taxon>Hypocreomycetidae</taxon>
        <taxon>Glomerellales</taxon>
        <taxon>Glomerellaceae</taxon>
        <taxon>Colletotrichum</taxon>
        <taxon>Colletotrichum orbiculare species complex</taxon>
    </lineage>
</organism>
<dbReference type="Proteomes" id="UP000295703">
    <property type="component" value="Unassembled WGS sequence"/>
</dbReference>
<keyword evidence="2" id="KW-1185">Reference proteome</keyword>
<evidence type="ECO:0000313" key="1">
    <source>
        <dbReference type="EMBL" id="TDZ38585.1"/>
    </source>
</evidence>
<name>A0A4R8QRU6_COLTR</name>